<dbReference type="NCBIfam" id="TIGR02873">
    <property type="entry name" value="spore_ylxY"/>
    <property type="match status" value="1"/>
</dbReference>
<dbReference type="Gene3D" id="3.20.20.370">
    <property type="entry name" value="Glycoside hydrolase/deacetylase"/>
    <property type="match status" value="1"/>
</dbReference>
<reference evidence="2 3" key="1">
    <citation type="submission" date="2019-07" db="EMBL/GenBank/DDBJ databases">
        <title>Genomic analysis of Lentibacillus sp. NKC851-2.</title>
        <authorList>
            <person name="Oh Y.J."/>
        </authorList>
    </citation>
    <scope>NUCLEOTIDE SEQUENCE [LARGE SCALE GENOMIC DNA]</scope>
    <source>
        <strain evidence="2 3">NKC851-2</strain>
    </source>
</reference>
<dbReference type="PANTHER" id="PTHR10587:SF80">
    <property type="entry name" value="CHITOOLIGOSACCHARIDE DEACETYLASE"/>
    <property type="match status" value="1"/>
</dbReference>
<dbReference type="InterPro" id="IPR050248">
    <property type="entry name" value="Polysacc_deacetylase_ArnD"/>
</dbReference>
<gene>
    <name evidence="2" type="ORF">FH966_12475</name>
</gene>
<dbReference type="PANTHER" id="PTHR10587">
    <property type="entry name" value="GLYCOSYL TRANSFERASE-RELATED"/>
    <property type="match status" value="1"/>
</dbReference>
<dbReference type="CDD" id="cd10950">
    <property type="entry name" value="CE4_BsYlxY_like"/>
    <property type="match status" value="1"/>
</dbReference>
<dbReference type="RefSeq" id="WP_142791423.1">
    <property type="nucleotide sequence ID" value="NZ_VJMZ01000001.1"/>
</dbReference>
<evidence type="ECO:0000313" key="3">
    <source>
        <dbReference type="Proteomes" id="UP000319280"/>
    </source>
</evidence>
<dbReference type="AlphaFoldDB" id="A0A549YKQ3"/>
<dbReference type="GO" id="GO:0016020">
    <property type="term" value="C:membrane"/>
    <property type="evidence" value="ECO:0007669"/>
    <property type="project" value="TreeGrafter"/>
</dbReference>
<dbReference type="EMBL" id="VJMZ01000001">
    <property type="protein sequence ID" value="TRM12443.1"/>
    <property type="molecule type" value="Genomic_DNA"/>
</dbReference>
<dbReference type="Proteomes" id="UP000319280">
    <property type="component" value="Unassembled WGS sequence"/>
</dbReference>
<proteinExistence type="predicted"/>
<dbReference type="GO" id="GO:0005975">
    <property type="term" value="P:carbohydrate metabolic process"/>
    <property type="evidence" value="ECO:0007669"/>
    <property type="project" value="InterPro"/>
</dbReference>
<dbReference type="GO" id="GO:0016810">
    <property type="term" value="F:hydrolase activity, acting on carbon-nitrogen (but not peptide) bonds"/>
    <property type="evidence" value="ECO:0007669"/>
    <property type="project" value="InterPro"/>
</dbReference>
<feature type="domain" description="NodB homology" evidence="1">
    <location>
        <begin position="132"/>
        <end position="308"/>
    </location>
</feature>
<evidence type="ECO:0000259" key="1">
    <source>
        <dbReference type="PROSITE" id="PS51677"/>
    </source>
</evidence>
<evidence type="ECO:0000313" key="2">
    <source>
        <dbReference type="EMBL" id="TRM12443.1"/>
    </source>
</evidence>
<name>A0A549YKQ3_9BACI</name>
<dbReference type="InterPro" id="IPR011330">
    <property type="entry name" value="Glyco_hydro/deAcase_b/a-brl"/>
</dbReference>
<dbReference type="PROSITE" id="PS51677">
    <property type="entry name" value="NODB"/>
    <property type="match status" value="1"/>
</dbReference>
<comment type="caution">
    <text evidence="2">The sequence shown here is derived from an EMBL/GenBank/DDBJ whole genome shotgun (WGS) entry which is preliminary data.</text>
</comment>
<keyword evidence="3" id="KW-1185">Reference proteome</keyword>
<dbReference type="InterPro" id="IPR014228">
    <property type="entry name" value="Spore_polysacc_deacetyl_YlxY"/>
</dbReference>
<accession>A0A549YKQ3</accession>
<organism evidence="2 3">
    <name type="scientific">Lentibacillus cibarius</name>
    <dbReference type="NCBI Taxonomy" id="2583219"/>
    <lineage>
        <taxon>Bacteria</taxon>
        <taxon>Bacillati</taxon>
        <taxon>Bacillota</taxon>
        <taxon>Bacilli</taxon>
        <taxon>Bacillales</taxon>
        <taxon>Bacillaceae</taxon>
        <taxon>Lentibacillus</taxon>
    </lineage>
</organism>
<dbReference type="InterPro" id="IPR002509">
    <property type="entry name" value="NODB_dom"/>
</dbReference>
<dbReference type="SUPFAM" id="SSF88713">
    <property type="entry name" value="Glycoside hydrolase/deacetylase"/>
    <property type="match status" value="1"/>
</dbReference>
<sequence length="318" mass="36112">MHRYRQIIHVCVFILLVYVSFENVYNPFETNEAATFSHTVSEVTQKEDPLYQEIKQKRSNYEEEPDNAVIDKVWKKMPGRNGLKVNVTKSYKKMKKEGNFDESLLVHEQVPPEISMDELPPAPIYRGHPDKNMVALLINVAWGAEYIPSMLNTLKENHVKATFFIDGSWAKANVDYVKMIKEQGHVIGNHAYNHPDMSRLSGQQIKEQLTRTNEIIEAITGDIPKWFAPPSGSYSDQVVEIAAKQDLETILWTTDTIDWKNPSVSVMMNRVMSNVHPGATILMHPTASVAKGLDSLISGIQNKGYKIGTIDELLSEKR</sequence>
<protein>
    <submittedName>
        <fullName evidence="2">Polysaccharide deacetylase family protein</fullName>
    </submittedName>
</protein>
<dbReference type="Pfam" id="PF01522">
    <property type="entry name" value="Polysacc_deac_1"/>
    <property type="match status" value="1"/>
</dbReference>